<dbReference type="EMBL" id="SPQC01000065">
    <property type="protein sequence ID" value="TFU20094.1"/>
    <property type="molecule type" value="Genomic_DNA"/>
</dbReference>
<dbReference type="AlphaFoldDB" id="A0A4Y9F1G8"/>
<sequence>MRAHTHHDQIQAPAPMDTTDTTGQPTIVYFSSVSENTHKFVQKTGIKNIRLPLKTSEDPPQVTGPYVLCVPSYGRPGGAGSIPPQAVKFLNNPHNRELLQGVIGAGNTNFGDLFCVAADKVAAKCHVPVLYKFELMGTEEDVETVQEGLEKFWIQNSLYPASA</sequence>
<accession>A0A4Y9F1G8</accession>
<evidence type="ECO:0000256" key="1">
    <source>
        <dbReference type="ARBA" id="ARBA00003999"/>
    </source>
</evidence>
<evidence type="ECO:0000256" key="3">
    <source>
        <dbReference type="ARBA" id="ARBA00020129"/>
    </source>
</evidence>
<dbReference type="HAMAP" id="MF_00128">
    <property type="entry name" value="NrdI"/>
    <property type="match status" value="1"/>
</dbReference>
<dbReference type="PIRSF" id="PIRSF005087">
    <property type="entry name" value="NrdI"/>
    <property type="match status" value="1"/>
</dbReference>
<feature type="region of interest" description="Disordered" evidence="5">
    <location>
        <begin position="1"/>
        <end position="23"/>
    </location>
</feature>
<dbReference type="Gene3D" id="3.40.50.360">
    <property type="match status" value="1"/>
</dbReference>
<dbReference type="NCBIfam" id="TIGR00333">
    <property type="entry name" value="nrdI"/>
    <property type="match status" value="1"/>
</dbReference>
<dbReference type="Proteomes" id="UP000297951">
    <property type="component" value="Unassembled WGS sequence"/>
</dbReference>
<dbReference type="STRING" id="85336.A7979_00800"/>
<comment type="similarity">
    <text evidence="2 4">Belongs to the NrdI family.</text>
</comment>
<name>A0A4Y9F1G8_9MICC</name>
<dbReference type="GO" id="GO:0010181">
    <property type="term" value="F:FMN binding"/>
    <property type="evidence" value="ECO:0007669"/>
    <property type="project" value="InterPro"/>
</dbReference>
<dbReference type="SUPFAM" id="SSF52218">
    <property type="entry name" value="Flavoproteins"/>
    <property type="match status" value="1"/>
</dbReference>
<comment type="function">
    <text evidence="1 4">Probably involved in ribonucleotide reductase function.</text>
</comment>
<dbReference type="Pfam" id="PF07972">
    <property type="entry name" value="Flavodoxin_NdrI"/>
    <property type="match status" value="1"/>
</dbReference>
<organism evidence="6 7">
    <name type="scientific">Rothia nasimurium</name>
    <dbReference type="NCBI Taxonomy" id="85336"/>
    <lineage>
        <taxon>Bacteria</taxon>
        <taxon>Bacillati</taxon>
        <taxon>Actinomycetota</taxon>
        <taxon>Actinomycetes</taxon>
        <taxon>Micrococcales</taxon>
        <taxon>Micrococcaceae</taxon>
        <taxon>Rothia</taxon>
    </lineage>
</organism>
<dbReference type="OrthoDB" id="350535at2"/>
<gene>
    <name evidence="4 6" type="primary">nrdI</name>
    <name evidence="6" type="ORF">E4U03_11875</name>
</gene>
<comment type="caution">
    <text evidence="6">The sequence shown here is derived from an EMBL/GenBank/DDBJ whole genome shotgun (WGS) entry which is preliminary data.</text>
</comment>
<proteinExistence type="inferred from homology"/>
<evidence type="ECO:0000313" key="7">
    <source>
        <dbReference type="Proteomes" id="UP000297951"/>
    </source>
</evidence>
<protein>
    <recommendedName>
        <fullName evidence="3 4">Protein NrdI</fullName>
    </recommendedName>
</protein>
<evidence type="ECO:0000256" key="5">
    <source>
        <dbReference type="SAM" id="MobiDB-lite"/>
    </source>
</evidence>
<evidence type="ECO:0000313" key="6">
    <source>
        <dbReference type="EMBL" id="TFU20094.1"/>
    </source>
</evidence>
<dbReference type="InterPro" id="IPR020852">
    <property type="entry name" value="RNR_Ib_NrdI_bac"/>
</dbReference>
<evidence type="ECO:0000256" key="2">
    <source>
        <dbReference type="ARBA" id="ARBA00009942"/>
    </source>
</evidence>
<dbReference type="InterPro" id="IPR029039">
    <property type="entry name" value="Flavoprotein-like_sf"/>
</dbReference>
<dbReference type="PANTHER" id="PTHR37297:SF1">
    <property type="entry name" value="PROTEIN NRDI"/>
    <property type="match status" value="1"/>
</dbReference>
<dbReference type="PANTHER" id="PTHR37297">
    <property type="entry name" value="PROTEIN NRDI"/>
    <property type="match status" value="1"/>
</dbReference>
<dbReference type="InterPro" id="IPR004465">
    <property type="entry name" value="RNR_NrdI"/>
</dbReference>
<reference evidence="6 7" key="1">
    <citation type="submission" date="2019-03" db="EMBL/GenBank/DDBJ databases">
        <title>Diversity of the mouse oral microbiome.</title>
        <authorList>
            <person name="Joseph S."/>
            <person name="Aduse-Opoku J."/>
            <person name="Curtis M."/>
            <person name="Wade W."/>
            <person name="Hashim A."/>
        </authorList>
    </citation>
    <scope>NUCLEOTIDE SEQUENCE [LARGE SCALE GENOMIC DNA]</scope>
    <source>
        <strain evidence="7">irhom_31</strain>
    </source>
</reference>
<evidence type="ECO:0000256" key="4">
    <source>
        <dbReference type="HAMAP-Rule" id="MF_00128"/>
    </source>
</evidence>